<dbReference type="InterPro" id="IPR050493">
    <property type="entry name" value="FAD-dep_Monooxygenase_BioMet"/>
</dbReference>
<evidence type="ECO:0000256" key="5">
    <source>
        <dbReference type="ARBA" id="ARBA00023033"/>
    </source>
</evidence>
<gene>
    <name evidence="7" type="ORF">VTK73DRAFT_8864</name>
</gene>
<feature type="domain" description="FAD-binding" evidence="6">
    <location>
        <begin position="8"/>
        <end position="339"/>
    </location>
</feature>
<dbReference type="SUPFAM" id="SSF54373">
    <property type="entry name" value="FAD-linked reductases, C-terminal domain"/>
    <property type="match status" value="1"/>
</dbReference>
<keyword evidence="8" id="KW-1185">Reference proteome</keyword>
<comment type="similarity">
    <text evidence="1">Belongs to the paxM FAD-dependent monooxygenase family.</text>
</comment>
<sequence length="427" mass="46122">MDRQDGDFRVVIVGGGIAGLATAIALRGPGRSVTVLERSRMLRETGALISLQPNASKIITRWGLDPFLAAAEPQIDRGFRLYDVAGNLVREVPLRTDQFGADRVLYHRQDLHSALRSAAVSQDRPGAPADIRTACDVVRCDPDAATVTLASGEVLQGDLVIGADGIKSTVRAAVLGETRQAIPTGISAYRILIPTQSIQGIEGVPDGVKTPEPATTTMVIGNDKRVIMGPGRGGKLFGIVALVPDEQMAEESRDDSWVKPGSKAKLLEAFADFPAWLRAIFDSAPEDGIGLWQLRDLDPLPTWIRRRTIIIGDAAHAMLPTQGQGASQSIEDAEALQAFLDDMNIRGREGRGGAQRALEKVFEARYERVSLIQSYSRQQAKPGAEKGSNRVSLDPGQFLKYNCEYEGAVAWLRSGTRRETTSSEVAA</sequence>
<keyword evidence="5" id="KW-0503">Monooxygenase</keyword>
<dbReference type="Gene3D" id="3.50.50.60">
    <property type="entry name" value="FAD/NAD(P)-binding domain"/>
    <property type="match status" value="1"/>
</dbReference>
<organism evidence="7 8">
    <name type="scientific">Phialemonium thermophilum</name>
    <dbReference type="NCBI Taxonomy" id="223376"/>
    <lineage>
        <taxon>Eukaryota</taxon>
        <taxon>Fungi</taxon>
        <taxon>Dikarya</taxon>
        <taxon>Ascomycota</taxon>
        <taxon>Pezizomycotina</taxon>
        <taxon>Sordariomycetes</taxon>
        <taxon>Sordariomycetidae</taxon>
        <taxon>Cephalothecales</taxon>
        <taxon>Cephalothecaceae</taxon>
        <taxon>Phialemonium</taxon>
    </lineage>
</organism>
<accession>A0ABR3W612</accession>
<reference evidence="7 8" key="1">
    <citation type="journal article" date="2024" name="Commun. Biol.">
        <title>Comparative genomic analysis of thermophilic fungi reveals convergent evolutionary adaptations and gene losses.</title>
        <authorList>
            <person name="Steindorff A.S."/>
            <person name="Aguilar-Pontes M.V."/>
            <person name="Robinson A.J."/>
            <person name="Andreopoulos B."/>
            <person name="LaButti K."/>
            <person name="Kuo A."/>
            <person name="Mondo S."/>
            <person name="Riley R."/>
            <person name="Otillar R."/>
            <person name="Haridas S."/>
            <person name="Lipzen A."/>
            <person name="Grimwood J."/>
            <person name="Schmutz J."/>
            <person name="Clum A."/>
            <person name="Reid I.D."/>
            <person name="Moisan M.C."/>
            <person name="Butler G."/>
            <person name="Nguyen T.T.M."/>
            <person name="Dewar K."/>
            <person name="Conant G."/>
            <person name="Drula E."/>
            <person name="Henrissat B."/>
            <person name="Hansel C."/>
            <person name="Singer S."/>
            <person name="Hutchinson M.I."/>
            <person name="de Vries R.P."/>
            <person name="Natvig D.O."/>
            <person name="Powell A.J."/>
            <person name="Tsang A."/>
            <person name="Grigoriev I.V."/>
        </authorList>
    </citation>
    <scope>NUCLEOTIDE SEQUENCE [LARGE SCALE GENOMIC DNA]</scope>
    <source>
        <strain evidence="7 8">ATCC 24622</strain>
    </source>
</reference>
<dbReference type="InterPro" id="IPR002938">
    <property type="entry name" value="FAD-bd"/>
</dbReference>
<keyword evidence="2" id="KW-0285">Flavoprotein</keyword>
<keyword evidence="4" id="KW-0560">Oxidoreductase</keyword>
<evidence type="ECO:0000256" key="2">
    <source>
        <dbReference type="ARBA" id="ARBA00022630"/>
    </source>
</evidence>
<evidence type="ECO:0000313" key="7">
    <source>
        <dbReference type="EMBL" id="KAL1853940.1"/>
    </source>
</evidence>
<evidence type="ECO:0000256" key="3">
    <source>
        <dbReference type="ARBA" id="ARBA00022827"/>
    </source>
</evidence>
<dbReference type="SUPFAM" id="SSF51905">
    <property type="entry name" value="FAD/NAD(P)-binding domain"/>
    <property type="match status" value="1"/>
</dbReference>
<dbReference type="PRINTS" id="PR00420">
    <property type="entry name" value="RNGMNOXGNASE"/>
</dbReference>
<dbReference type="Pfam" id="PF01494">
    <property type="entry name" value="FAD_binding_3"/>
    <property type="match status" value="1"/>
</dbReference>
<dbReference type="Proteomes" id="UP001586593">
    <property type="component" value="Unassembled WGS sequence"/>
</dbReference>
<protein>
    <recommendedName>
        <fullName evidence="6">FAD-binding domain-containing protein</fullName>
    </recommendedName>
</protein>
<dbReference type="InterPro" id="IPR036188">
    <property type="entry name" value="FAD/NAD-bd_sf"/>
</dbReference>
<evidence type="ECO:0000259" key="6">
    <source>
        <dbReference type="Pfam" id="PF01494"/>
    </source>
</evidence>
<comment type="caution">
    <text evidence="7">The sequence shown here is derived from an EMBL/GenBank/DDBJ whole genome shotgun (WGS) entry which is preliminary data.</text>
</comment>
<name>A0ABR3W612_9PEZI</name>
<dbReference type="PANTHER" id="PTHR13789:SF314">
    <property type="entry name" value="FAD-BINDING DOMAIN-CONTAINING PROTEIN"/>
    <property type="match status" value="1"/>
</dbReference>
<evidence type="ECO:0000313" key="8">
    <source>
        <dbReference type="Proteomes" id="UP001586593"/>
    </source>
</evidence>
<dbReference type="EMBL" id="JAZHXJ010000683">
    <property type="protein sequence ID" value="KAL1853940.1"/>
    <property type="molecule type" value="Genomic_DNA"/>
</dbReference>
<keyword evidence="3" id="KW-0274">FAD</keyword>
<evidence type="ECO:0000256" key="4">
    <source>
        <dbReference type="ARBA" id="ARBA00023002"/>
    </source>
</evidence>
<dbReference type="PANTHER" id="PTHR13789">
    <property type="entry name" value="MONOOXYGENASE"/>
    <property type="match status" value="1"/>
</dbReference>
<proteinExistence type="inferred from homology"/>
<evidence type="ECO:0000256" key="1">
    <source>
        <dbReference type="ARBA" id="ARBA00007992"/>
    </source>
</evidence>